<protein>
    <submittedName>
        <fullName evidence="2">Uncharacterized protein</fullName>
    </submittedName>
</protein>
<evidence type="ECO:0000313" key="3">
    <source>
        <dbReference type="Proteomes" id="UP001392437"/>
    </source>
</evidence>
<proteinExistence type="predicted"/>
<keyword evidence="1" id="KW-0732">Signal</keyword>
<dbReference type="EMBL" id="JAQQWP010000006">
    <property type="protein sequence ID" value="KAK8115354.1"/>
    <property type="molecule type" value="Genomic_DNA"/>
</dbReference>
<comment type="caution">
    <text evidence="2">The sequence shown here is derived from an EMBL/GenBank/DDBJ whole genome shotgun (WGS) entry which is preliminary data.</text>
</comment>
<feature type="chain" id="PRO_5043452203" evidence="1">
    <location>
        <begin position="22"/>
        <end position="280"/>
    </location>
</feature>
<name>A0AAW0QY91_9PEZI</name>
<accession>A0AAW0QY91</accession>
<sequence>MRFSGFSTAALAAFSFGASSANPIAIPEQDVAAKRGLVGGLLGGGGDSQQGGNGGTSGLGLNLLPEVTSKVEGILGHVVGGLVGGLTGGIDLNAILNSGEALTVLTRVEGIVGSVAADGLHAVDWASEITDGLLGIKLTFGGDNDVLSGVVDHAVDIVGQVEPLLKGVLGGTATATDLVQGLSPVLGNVGNIVSKLTGSVVGGTVEEIESVLKQVTGTVQGLVSGVLSGSGGILKQVTGLLGQGSQLLSLTGLVTKGFAQKAAMAQLAGPLSQALKFLQS</sequence>
<dbReference type="AlphaFoldDB" id="A0AAW0QY91"/>
<gene>
    <name evidence="2" type="ORF">PG999_007423</name>
</gene>
<dbReference type="Proteomes" id="UP001392437">
    <property type="component" value="Unassembled WGS sequence"/>
</dbReference>
<evidence type="ECO:0000256" key="1">
    <source>
        <dbReference type="SAM" id="SignalP"/>
    </source>
</evidence>
<evidence type="ECO:0000313" key="2">
    <source>
        <dbReference type="EMBL" id="KAK8115354.1"/>
    </source>
</evidence>
<feature type="signal peptide" evidence="1">
    <location>
        <begin position="1"/>
        <end position="21"/>
    </location>
</feature>
<reference evidence="2 3" key="1">
    <citation type="submission" date="2023-01" db="EMBL/GenBank/DDBJ databases">
        <title>Analysis of 21 Apiospora genomes using comparative genomics revels a genus with tremendous synthesis potential of carbohydrate active enzymes and secondary metabolites.</title>
        <authorList>
            <person name="Sorensen T."/>
        </authorList>
    </citation>
    <scope>NUCLEOTIDE SEQUENCE [LARGE SCALE GENOMIC DNA]</scope>
    <source>
        <strain evidence="2 3">CBS 117206</strain>
    </source>
</reference>
<organism evidence="2 3">
    <name type="scientific">Apiospora kogelbergensis</name>
    <dbReference type="NCBI Taxonomy" id="1337665"/>
    <lineage>
        <taxon>Eukaryota</taxon>
        <taxon>Fungi</taxon>
        <taxon>Dikarya</taxon>
        <taxon>Ascomycota</taxon>
        <taxon>Pezizomycotina</taxon>
        <taxon>Sordariomycetes</taxon>
        <taxon>Xylariomycetidae</taxon>
        <taxon>Amphisphaeriales</taxon>
        <taxon>Apiosporaceae</taxon>
        <taxon>Apiospora</taxon>
    </lineage>
</organism>
<keyword evidence="3" id="KW-1185">Reference proteome</keyword>